<protein>
    <submittedName>
        <fullName evidence="8">DoxX family protein</fullName>
    </submittedName>
</protein>
<evidence type="ECO:0000256" key="6">
    <source>
        <dbReference type="ARBA" id="ARBA00023136"/>
    </source>
</evidence>
<evidence type="ECO:0000256" key="4">
    <source>
        <dbReference type="ARBA" id="ARBA00022692"/>
    </source>
</evidence>
<sequence length="161" mass="17357">MTYSLIRQLRHLYHGLACQAARFEPALYAVLRISFGIVLFTHGLPKALGDAHGSMADPMMASTRLIGEGMGLPFAPQLALLVMLLETIGAVMLVLGVMTRGIALIFAVEMVGICVALGPTWPWIDRGIEYPVLMGFLALYIVTRGGGIYAVDSKVAQIAPR</sequence>
<dbReference type="eggNOG" id="COG2259">
    <property type="taxonomic scope" value="Bacteria"/>
</dbReference>
<evidence type="ECO:0000313" key="8">
    <source>
        <dbReference type="EMBL" id="KGT88418.1"/>
    </source>
</evidence>
<keyword evidence="3" id="KW-1003">Cell membrane</keyword>
<dbReference type="RefSeq" id="WP_034897753.1">
    <property type="nucleotide sequence ID" value="NZ_JRUQ01000062.1"/>
</dbReference>
<feature type="transmembrane region" description="Helical" evidence="7">
    <location>
        <begin position="130"/>
        <end position="151"/>
    </location>
</feature>
<feature type="transmembrane region" description="Helical" evidence="7">
    <location>
        <begin position="26"/>
        <end position="45"/>
    </location>
</feature>
<keyword evidence="5 7" id="KW-1133">Transmembrane helix</keyword>
<comment type="caution">
    <text evidence="8">The sequence shown here is derived from an EMBL/GenBank/DDBJ whole genome shotgun (WGS) entry which is preliminary data.</text>
</comment>
<keyword evidence="4 7" id="KW-0812">Transmembrane</keyword>
<proteinExistence type="inferred from homology"/>
<dbReference type="STRING" id="371042.NG99_21940"/>
<evidence type="ECO:0000256" key="5">
    <source>
        <dbReference type="ARBA" id="ARBA00022989"/>
    </source>
</evidence>
<evidence type="ECO:0000256" key="7">
    <source>
        <dbReference type="SAM" id="Phobius"/>
    </source>
</evidence>
<organism evidence="8 9">
    <name type="scientific">Erwinia typographi</name>
    <dbReference type="NCBI Taxonomy" id="371042"/>
    <lineage>
        <taxon>Bacteria</taxon>
        <taxon>Pseudomonadati</taxon>
        <taxon>Pseudomonadota</taxon>
        <taxon>Gammaproteobacteria</taxon>
        <taxon>Enterobacterales</taxon>
        <taxon>Erwiniaceae</taxon>
        <taxon>Erwinia</taxon>
    </lineage>
</organism>
<evidence type="ECO:0000256" key="1">
    <source>
        <dbReference type="ARBA" id="ARBA00004651"/>
    </source>
</evidence>
<dbReference type="EMBL" id="JRUQ01000062">
    <property type="protein sequence ID" value="KGT88418.1"/>
    <property type="molecule type" value="Genomic_DNA"/>
</dbReference>
<accession>A0A0A3ZRX5</accession>
<reference evidence="8 9" key="1">
    <citation type="submission" date="2014-10" db="EMBL/GenBank/DDBJ databases">
        <title>Genome sequence of Erwinia typographi M043b.</title>
        <authorList>
            <person name="Chan K.-G."/>
            <person name="Tan W.-S."/>
        </authorList>
    </citation>
    <scope>NUCLEOTIDE SEQUENCE [LARGE SCALE GENOMIC DNA]</scope>
    <source>
        <strain evidence="8 9">M043b</strain>
    </source>
</reference>
<feature type="transmembrane region" description="Helical" evidence="7">
    <location>
        <begin position="74"/>
        <end position="95"/>
    </location>
</feature>
<evidence type="ECO:0000313" key="9">
    <source>
        <dbReference type="Proteomes" id="UP000030351"/>
    </source>
</evidence>
<keyword evidence="9" id="KW-1185">Reference proteome</keyword>
<dbReference type="Pfam" id="PF07681">
    <property type="entry name" value="DoxX"/>
    <property type="match status" value="1"/>
</dbReference>
<dbReference type="PANTHER" id="PTHR33452:SF1">
    <property type="entry name" value="INNER MEMBRANE PROTEIN YPHA-RELATED"/>
    <property type="match status" value="1"/>
</dbReference>
<dbReference type="InterPro" id="IPR032808">
    <property type="entry name" value="DoxX"/>
</dbReference>
<name>A0A0A3ZRX5_9GAMM</name>
<comment type="subcellular location">
    <subcellularLocation>
        <location evidence="1">Cell membrane</location>
        <topology evidence="1">Multi-pass membrane protein</topology>
    </subcellularLocation>
</comment>
<dbReference type="Proteomes" id="UP000030351">
    <property type="component" value="Unassembled WGS sequence"/>
</dbReference>
<dbReference type="AlphaFoldDB" id="A0A0A3ZRX5"/>
<dbReference type="GO" id="GO:0005886">
    <property type="term" value="C:plasma membrane"/>
    <property type="evidence" value="ECO:0007669"/>
    <property type="project" value="UniProtKB-SubCell"/>
</dbReference>
<keyword evidence="6 7" id="KW-0472">Membrane</keyword>
<comment type="similarity">
    <text evidence="2">Belongs to the DoxX family.</text>
</comment>
<dbReference type="InterPro" id="IPR051907">
    <property type="entry name" value="DoxX-like_oxidoreductase"/>
</dbReference>
<gene>
    <name evidence="8" type="ORF">NG99_21940</name>
</gene>
<evidence type="ECO:0000256" key="3">
    <source>
        <dbReference type="ARBA" id="ARBA00022475"/>
    </source>
</evidence>
<dbReference type="OrthoDB" id="5398343at2"/>
<feature type="transmembrane region" description="Helical" evidence="7">
    <location>
        <begin position="102"/>
        <end position="124"/>
    </location>
</feature>
<evidence type="ECO:0000256" key="2">
    <source>
        <dbReference type="ARBA" id="ARBA00006679"/>
    </source>
</evidence>
<dbReference type="PANTHER" id="PTHR33452">
    <property type="entry name" value="OXIDOREDUCTASE CATD-RELATED"/>
    <property type="match status" value="1"/>
</dbReference>